<evidence type="ECO:0000313" key="2">
    <source>
        <dbReference type="EMBL" id="QHT90923.1"/>
    </source>
</evidence>
<feature type="compositionally biased region" description="Basic residues" evidence="1">
    <location>
        <begin position="129"/>
        <end position="152"/>
    </location>
</feature>
<sequence>MSTSTTVPGMLYPTQKGMLSGNPRDSAMQQMTNTNIKQASLAKSVGGKRRTKKGGDGIAIPQYQMQYTPQGGPGTAPNSQIQQNLQTSTQGAANSVYDNNATKMGGTRIRNHKRGGNTNWNWGCYSGGKKSKKSIKSKKTKRNKKSRKNNRR</sequence>
<feature type="region of interest" description="Disordered" evidence="1">
    <location>
        <begin position="1"/>
        <end position="25"/>
    </location>
</feature>
<accession>A0A6C0IHD0</accession>
<name>A0A6C0IHD0_9ZZZZ</name>
<proteinExistence type="predicted"/>
<evidence type="ECO:0000256" key="1">
    <source>
        <dbReference type="SAM" id="MobiDB-lite"/>
    </source>
</evidence>
<feature type="compositionally biased region" description="Polar residues" evidence="1">
    <location>
        <begin position="76"/>
        <end position="102"/>
    </location>
</feature>
<reference evidence="2" key="1">
    <citation type="journal article" date="2020" name="Nature">
        <title>Giant virus diversity and host interactions through global metagenomics.</title>
        <authorList>
            <person name="Schulz F."/>
            <person name="Roux S."/>
            <person name="Paez-Espino D."/>
            <person name="Jungbluth S."/>
            <person name="Walsh D.A."/>
            <person name="Denef V.J."/>
            <person name="McMahon K.D."/>
            <person name="Konstantinidis K.T."/>
            <person name="Eloe-Fadrosh E.A."/>
            <person name="Kyrpides N.C."/>
            <person name="Woyke T."/>
        </authorList>
    </citation>
    <scope>NUCLEOTIDE SEQUENCE</scope>
    <source>
        <strain evidence="2">GVMAG-M-3300023184-72</strain>
    </source>
</reference>
<dbReference type="EMBL" id="MN740161">
    <property type="protein sequence ID" value="QHT90923.1"/>
    <property type="molecule type" value="Genomic_DNA"/>
</dbReference>
<feature type="region of interest" description="Disordered" evidence="1">
    <location>
        <begin position="39"/>
        <end position="152"/>
    </location>
</feature>
<protein>
    <submittedName>
        <fullName evidence="2">Uncharacterized protein</fullName>
    </submittedName>
</protein>
<organism evidence="2">
    <name type="scientific">viral metagenome</name>
    <dbReference type="NCBI Taxonomy" id="1070528"/>
    <lineage>
        <taxon>unclassified sequences</taxon>
        <taxon>metagenomes</taxon>
        <taxon>organismal metagenomes</taxon>
    </lineage>
</organism>
<dbReference type="AlphaFoldDB" id="A0A6C0IHD0"/>